<comment type="caution">
    <text evidence="3">The sequence shown here is derived from an EMBL/GenBank/DDBJ whole genome shotgun (WGS) entry which is preliminary data.</text>
</comment>
<feature type="signal peptide" evidence="1">
    <location>
        <begin position="1"/>
        <end position="21"/>
    </location>
</feature>
<sequence length="138" mass="16124">MCHIKKMLVLVLVIFMTASCAGMEKQKIIVQKHNDTGIYEDLKEITKRKKVKAVKDILHSAKWEQMKVDMAREADYQFVFQFVDPNIQTKAILYSVWLSPNKDTLEVVEGDYQYVHLNREDSQKLFEALTETNLVDIK</sequence>
<feature type="domain" description="YhfM-like" evidence="2">
    <location>
        <begin position="24"/>
        <end position="131"/>
    </location>
</feature>
<proteinExistence type="predicted"/>
<dbReference type="Proteomes" id="UP001549363">
    <property type="component" value="Unassembled WGS sequence"/>
</dbReference>
<gene>
    <name evidence="3" type="ORF">ABIA69_001022</name>
</gene>
<keyword evidence="1" id="KW-0732">Signal</keyword>
<dbReference type="InterPro" id="IPR058780">
    <property type="entry name" value="YhfM-like_dom"/>
</dbReference>
<evidence type="ECO:0000256" key="1">
    <source>
        <dbReference type="SAM" id="SignalP"/>
    </source>
</evidence>
<organism evidence="3 4">
    <name type="scientific">Lysinibacillus parviboronicapiens</name>
    <dbReference type="NCBI Taxonomy" id="436516"/>
    <lineage>
        <taxon>Bacteria</taxon>
        <taxon>Bacillati</taxon>
        <taxon>Bacillota</taxon>
        <taxon>Bacilli</taxon>
        <taxon>Bacillales</taxon>
        <taxon>Bacillaceae</taxon>
        <taxon>Lysinibacillus</taxon>
    </lineage>
</organism>
<evidence type="ECO:0000313" key="4">
    <source>
        <dbReference type="Proteomes" id="UP001549363"/>
    </source>
</evidence>
<dbReference type="EMBL" id="JBEPSB010000003">
    <property type="protein sequence ID" value="MET4559879.1"/>
    <property type="molecule type" value="Genomic_DNA"/>
</dbReference>
<evidence type="ECO:0000313" key="3">
    <source>
        <dbReference type="EMBL" id="MET4559879.1"/>
    </source>
</evidence>
<reference evidence="3 4" key="1">
    <citation type="submission" date="2024-06" db="EMBL/GenBank/DDBJ databases">
        <title>Sorghum-associated microbial communities from plants grown in Nebraska, USA.</title>
        <authorList>
            <person name="Schachtman D."/>
        </authorList>
    </citation>
    <scope>NUCLEOTIDE SEQUENCE [LARGE SCALE GENOMIC DNA]</scope>
    <source>
        <strain evidence="3 4">736</strain>
    </source>
</reference>
<protein>
    <submittedName>
        <fullName evidence="3">Spore cortex formation protein SpoVR/YcgB (Stage V sporulation)</fullName>
    </submittedName>
</protein>
<dbReference type="PROSITE" id="PS51257">
    <property type="entry name" value="PROKAR_LIPOPROTEIN"/>
    <property type="match status" value="1"/>
</dbReference>
<evidence type="ECO:0000259" key="2">
    <source>
        <dbReference type="Pfam" id="PF26353"/>
    </source>
</evidence>
<name>A0ABV2PGW4_9BACI</name>
<accession>A0ABV2PGW4</accession>
<feature type="chain" id="PRO_5046868726" evidence="1">
    <location>
        <begin position="22"/>
        <end position="138"/>
    </location>
</feature>
<keyword evidence="4" id="KW-1185">Reference proteome</keyword>
<dbReference type="Pfam" id="PF26353">
    <property type="entry name" value="YhfM"/>
    <property type="match status" value="1"/>
</dbReference>